<evidence type="ECO:0000256" key="4">
    <source>
        <dbReference type="ARBA" id="ARBA00004496"/>
    </source>
</evidence>
<evidence type="ECO:0000313" key="20">
    <source>
        <dbReference type="Proteomes" id="UP000194565"/>
    </source>
</evidence>
<dbReference type="SUPFAM" id="SSF53098">
    <property type="entry name" value="Ribonuclease H-like"/>
    <property type="match status" value="1"/>
</dbReference>
<dbReference type="InterPro" id="IPR036397">
    <property type="entry name" value="RNaseH_sf"/>
</dbReference>
<comment type="subcellular location">
    <subcellularLocation>
        <location evidence="4 14">Cytoplasm</location>
    </subcellularLocation>
</comment>
<gene>
    <name evidence="14" type="primary">rnhB</name>
    <name evidence="19" type="ORF">HC62_04825</name>
</gene>
<dbReference type="GO" id="GO:0032299">
    <property type="term" value="C:ribonuclease H2 complex"/>
    <property type="evidence" value="ECO:0007669"/>
    <property type="project" value="TreeGrafter"/>
</dbReference>
<protein>
    <recommendedName>
        <fullName evidence="7 14">Ribonuclease HII</fullName>
        <shortName evidence="14">RNase HII</shortName>
        <ecNumber evidence="6 14">3.1.26.4</ecNumber>
    </recommendedName>
</protein>
<evidence type="ECO:0000256" key="10">
    <source>
        <dbReference type="ARBA" id="ARBA00022723"/>
    </source>
</evidence>
<dbReference type="InterPro" id="IPR024567">
    <property type="entry name" value="RNase_HII/HIII_dom"/>
</dbReference>
<reference evidence="19 20" key="1">
    <citation type="submission" date="2014-06" db="EMBL/GenBank/DDBJ databases">
        <authorList>
            <person name="Ju J."/>
            <person name="Zhang J."/>
        </authorList>
    </citation>
    <scope>NUCLEOTIDE SEQUENCE [LARGE SCALE GENOMIC DNA]</scope>
    <source>
        <strain evidence="19">DmW_042</strain>
    </source>
</reference>
<name>A0A252ADM2_9PROT</name>
<evidence type="ECO:0000256" key="13">
    <source>
        <dbReference type="ARBA" id="ARBA00023211"/>
    </source>
</evidence>
<dbReference type="HAMAP" id="MF_00052_B">
    <property type="entry name" value="RNase_HII_B"/>
    <property type="match status" value="1"/>
</dbReference>
<keyword evidence="13 14" id="KW-0464">Manganese</keyword>
<evidence type="ECO:0000313" key="19">
    <source>
        <dbReference type="EMBL" id="OUI87708.1"/>
    </source>
</evidence>
<keyword evidence="10 14" id="KW-0479">Metal-binding</keyword>
<dbReference type="Gene3D" id="3.30.420.10">
    <property type="entry name" value="Ribonuclease H-like superfamily/Ribonuclease H"/>
    <property type="match status" value="1"/>
</dbReference>
<feature type="binding site" evidence="14 15">
    <location>
        <position position="23"/>
    </location>
    <ligand>
        <name>a divalent metal cation</name>
        <dbReference type="ChEBI" id="CHEBI:60240"/>
    </ligand>
</feature>
<evidence type="ECO:0000256" key="9">
    <source>
        <dbReference type="ARBA" id="ARBA00022722"/>
    </source>
</evidence>
<dbReference type="Proteomes" id="UP000194565">
    <property type="component" value="Unassembled WGS sequence"/>
</dbReference>
<dbReference type="NCBIfam" id="NF000595">
    <property type="entry name" value="PRK00015.1-3"/>
    <property type="match status" value="1"/>
</dbReference>
<evidence type="ECO:0000256" key="6">
    <source>
        <dbReference type="ARBA" id="ARBA00012180"/>
    </source>
</evidence>
<dbReference type="Pfam" id="PF01351">
    <property type="entry name" value="RNase_HII"/>
    <property type="match status" value="1"/>
</dbReference>
<evidence type="ECO:0000256" key="7">
    <source>
        <dbReference type="ARBA" id="ARBA00019179"/>
    </source>
</evidence>
<sequence>MERGAMPDFTREQQHGGRVAGVDEVGRGPLAGPVVAAAVVFAAGVPADLAAIIDDSKKLKAVVREAIAARLPDVPGIEIGLGAASTAEIDDLNIHHAAHLAMQRAVARLPRLPDHVLVDGNKAPDFGCSTQTVVGGDRLSLSIAAASIVAKVVRDRIMARLDTRWPAYGWERNAGYGTAAHRLALTTTGITPHHRRTFGTVRRQIEHFYTEGRA</sequence>
<feature type="binding site" evidence="14 15">
    <location>
        <position position="119"/>
    </location>
    <ligand>
        <name>a divalent metal cation</name>
        <dbReference type="ChEBI" id="CHEBI:60240"/>
    </ligand>
</feature>
<feature type="region of interest" description="Disordered" evidence="17">
    <location>
        <begin position="1"/>
        <end position="22"/>
    </location>
</feature>
<evidence type="ECO:0000256" key="8">
    <source>
        <dbReference type="ARBA" id="ARBA00022490"/>
    </source>
</evidence>
<dbReference type="InterPro" id="IPR022898">
    <property type="entry name" value="RNase_HII"/>
</dbReference>
<comment type="caution">
    <text evidence="19">The sequence shown here is derived from an EMBL/GenBank/DDBJ whole genome shotgun (WGS) entry which is preliminary data.</text>
</comment>
<evidence type="ECO:0000256" key="5">
    <source>
        <dbReference type="ARBA" id="ARBA00007383"/>
    </source>
</evidence>
<dbReference type="PANTHER" id="PTHR10954">
    <property type="entry name" value="RIBONUCLEASE H2 SUBUNIT A"/>
    <property type="match status" value="1"/>
</dbReference>
<evidence type="ECO:0000256" key="1">
    <source>
        <dbReference type="ARBA" id="ARBA00000077"/>
    </source>
</evidence>
<dbReference type="GO" id="GO:0006298">
    <property type="term" value="P:mismatch repair"/>
    <property type="evidence" value="ECO:0007669"/>
    <property type="project" value="TreeGrafter"/>
</dbReference>
<comment type="similarity">
    <text evidence="5 14 16">Belongs to the RNase HII family.</text>
</comment>
<feature type="domain" description="RNase H type-2" evidence="18">
    <location>
        <begin position="17"/>
        <end position="210"/>
    </location>
</feature>
<evidence type="ECO:0000256" key="15">
    <source>
        <dbReference type="PROSITE-ProRule" id="PRU01319"/>
    </source>
</evidence>
<dbReference type="AlphaFoldDB" id="A0A252ADM2"/>
<comment type="catalytic activity">
    <reaction evidence="1 14 15 16">
        <text>Endonucleolytic cleavage to 5'-phosphomonoester.</text>
        <dbReference type="EC" id="3.1.26.4"/>
    </reaction>
</comment>
<dbReference type="CDD" id="cd07182">
    <property type="entry name" value="RNase_HII_bacteria_HII_like"/>
    <property type="match status" value="1"/>
</dbReference>
<dbReference type="EMBL" id="JOMM01000002">
    <property type="protein sequence ID" value="OUI87708.1"/>
    <property type="molecule type" value="Genomic_DNA"/>
</dbReference>
<dbReference type="GO" id="GO:0005737">
    <property type="term" value="C:cytoplasm"/>
    <property type="evidence" value="ECO:0007669"/>
    <property type="project" value="UniProtKB-SubCell"/>
</dbReference>
<keyword evidence="11 14" id="KW-0255">Endonuclease</keyword>
<evidence type="ECO:0000256" key="12">
    <source>
        <dbReference type="ARBA" id="ARBA00022801"/>
    </source>
</evidence>
<dbReference type="GO" id="GO:0030145">
    <property type="term" value="F:manganese ion binding"/>
    <property type="evidence" value="ECO:0007669"/>
    <property type="project" value="UniProtKB-UniRule"/>
</dbReference>
<dbReference type="RefSeq" id="WP_176364745.1">
    <property type="nucleotide sequence ID" value="NZ_JOMM01000002.1"/>
</dbReference>
<dbReference type="InterPro" id="IPR012337">
    <property type="entry name" value="RNaseH-like_sf"/>
</dbReference>
<evidence type="ECO:0000256" key="16">
    <source>
        <dbReference type="RuleBase" id="RU003515"/>
    </source>
</evidence>
<evidence type="ECO:0000256" key="3">
    <source>
        <dbReference type="ARBA" id="ARBA00004065"/>
    </source>
</evidence>
<evidence type="ECO:0000256" key="17">
    <source>
        <dbReference type="SAM" id="MobiDB-lite"/>
    </source>
</evidence>
<evidence type="ECO:0000256" key="11">
    <source>
        <dbReference type="ARBA" id="ARBA00022759"/>
    </source>
</evidence>
<comment type="function">
    <text evidence="3 14 16">Endonuclease that specifically degrades the RNA of RNA-DNA hybrids.</text>
</comment>
<dbReference type="PANTHER" id="PTHR10954:SF18">
    <property type="entry name" value="RIBONUCLEASE HII"/>
    <property type="match status" value="1"/>
</dbReference>
<dbReference type="PROSITE" id="PS51975">
    <property type="entry name" value="RNASE_H_2"/>
    <property type="match status" value="1"/>
</dbReference>
<proteinExistence type="inferred from homology"/>
<evidence type="ECO:0000256" key="2">
    <source>
        <dbReference type="ARBA" id="ARBA00001946"/>
    </source>
</evidence>
<dbReference type="EC" id="3.1.26.4" evidence="6 14"/>
<dbReference type="GO" id="GO:0004523">
    <property type="term" value="F:RNA-DNA hybrid ribonuclease activity"/>
    <property type="evidence" value="ECO:0007669"/>
    <property type="project" value="UniProtKB-UniRule"/>
</dbReference>
<keyword evidence="9 14" id="KW-0540">Nuclease</keyword>
<accession>A0A252ADM2</accession>
<feature type="compositionally biased region" description="Basic and acidic residues" evidence="17">
    <location>
        <begin position="1"/>
        <end position="15"/>
    </location>
</feature>
<comment type="cofactor">
    <cofactor evidence="2">
        <name>Mg(2+)</name>
        <dbReference type="ChEBI" id="CHEBI:18420"/>
    </cofactor>
</comment>
<dbReference type="InterPro" id="IPR001352">
    <property type="entry name" value="RNase_HII/HIII"/>
</dbReference>
<feature type="binding site" evidence="14 15">
    <location>
        <position position="24"/>
    </location>
    <ligand>
        <name>a divalent metal cation</name>
        <dbReference type="ChEBI" id="CHEBI:60240"/>
    </ligand>
</feature>
<keyword evidence="8 14" id="KW-0963">Cytoplasm</keyword>
<comment type="cofactor">
    <cofactor evidence="14 15">
        <name>Mn(2+)</name>
        <dbReference type="ChEBI" id="CHEBI:29035"/>
    </cofactor>
    <cofactor evidence="14 15">
        <name>Mg(2+)</name>
        <dbReference type="ChEBI" id="CHEBI:18420"/>
    </cofactor>
    <text evidence="14 15">Manganese or magnesium. Binds 1 divalent metal ion per monomer in the absence of substrate. May bind a second metal ion after substrate binding.</text>
</comment>
<organism evidence="19 20">
    <name type="scientific">Acetobacter tropicalis</name>
    <dbReference type="NCBI Taxonomy" id="104102"/>
    <lineage>
        <taxon>Bacteria</taxon>
        <taxon>Pseudomonadati</taxon>
        <taxon>Pseudomonadota</taxon>
        <taxon>Alphaproteobacteria</taxon>
        <taxon>Acetobacterales</taxon>
        <taxon>Acetobacteraceae</taxon>
        <taxon>Acetobacter</taxon>
    </lineage>
</organism>
<dbReference type="GO" id="GO:0003723">
    <property type="term" value="F:RNA binding"/>
    <property type="evidence" value="ECO:0007669"/>
    <property type="project" value="UniProtKB-UniRule"/>
</dbReference>
<dbReference type="GO" id="GO:0043137">
    <property type="term" value="P:DNA replication, removal of RNA primer"/>
    <property type="evidence" value="ECO:0007669"/>
    <property type="project" value="TreeGrafter"/>
</dbReference>
<evidence type="ECO:0000256" key="14">
    <source>
        <dbReference type="HAMAP-Rule" id="MF_00052"/>
    </source>
</evidence>
<keyword evidence="12 14" id="KW-0378">Hydrolase</keyword>
<evidence type="ECO:0000259" key="18">
    <source>
        <dbReference type="PROSITE" id="PS51975"/>
    </source>
</evidence>